<keyword evidence="3" id="KW-1185">Reference proteome</keyword>
<dbReference type="PANTHER" id="PTHR48045">
    <property type="entry name" value="UDP-GLYCOSYLTRANSFERASE 72B1"/>
    <property type="match status" value="1"/>
</dbReference>
<dbReference type="EMBL" id="SDAM02000267">
    <property type="protein sequence ID" value="KAH6825051.1"/>
    <property type="molecule type" value="Genomic_DNA"/>
</dbReference>
<dbReference type="InterPro" id="IPR002213">
    <property type="entry name" value="UDP_glucos_trans"/>
</dbReference>
<evidence type="ECO:0008006" key="4">
    <source>
        <dbReference type="Google" id="ProtNLM"/>
    </source>
</evidence>
<dbReference type="FunFam" id="3.40.50.2000:FF:000061">
    <property type="entry name" value="UDP-glycosyltransferase 83A1"/>
    <property type="match status" value="1"/>
</dbReference>
<organism evidence="2 3">
    <name type="scientific">Perilla frutescens var. hirtella</name>
    <name type="common">Perilla citriodora</name>
    <name type="synonym">Perilla setoyensis</name>
    <dbReference type="NCBI Taxonomy" id="608512"/>
    <lineage>
        <taxon>Eukaryota</taxon>
        <taxon>Viridiplantae</taxon>
        <taxon>Streptophyta</taxon>
        <taxon>Embryophyta</taxon>
        <taxon>Tracheophyta</taxon>
        <taxon>Spermatophyta</taxon>
        <taxon>Magnoliopsida</taxon>
        <taxon>eudicotyledons</taxon>
        <taxon>Gunneridae</taxon>
        <taxon>Pentapetalae</taxon>
        <taxon>asterids</taxon>
        <taxon>lamiids</taxon>
        <taxon>Lamiales</taxon>
        <taxon>Lamiaceae</taxon>
        <taxon>Nepetoideae</taxon>
        <taxon>Elsholtzieae</taxon>
        <taxon>Perilla</taxon>
    </lineage>
</organism>
<dbReference type="CDD" id="cd03784">
    <property type="entry name" value="GT1_Gtf-like"/>
    <property type="match status" value="1"/>
</dbReference>
<evidence type="ECO:0000256" key="1">
    <source>
        <dbReference type="ARBA" id="ARBA00022679"/>
    </source>
</evidence>
<accession>A0AAD4J1D5</accession>
<reference evidence="2 3" key="1">
    <citation type="journal article" date="2021" name="Nat. Commun.">
        <title>Incipient diploidization of the medicinal plant Perilla within 10,000 years.</title>
        <authorList>
            <person name="Zhang Y."/>
            <person name="Shen Q."/>
            <person name="Leng L."/>
            <person name="Zhang D."/>
            <person name="Chen S."/>
            <person name="Shi Y."/>
            <person name="Ning Z."/>
            <person name="Chen S."/>
        </authorList>
    </citation>
    <scope>NUCLEOTIDE SEQUENCE [LARGE SCALE GENOMIC DNA]</scope>
    <source>
        <strain evidence="3">cv. PC099</strain>
    </source>
</reference>
<dbReference type="Proteomes" id="UP001190926">
    <property type="component" value="Unassembled WGS sequence"/>
</dbReference>
<dbReference type="Gene3D" id="3.40.50.2000">
    <property type="entry name" value="Glycogen Phosphorylase B"/>
    <property type="match status" value="2"/>
</dbReference>
<proteinExistence type="predicted"/>
<dbReference type="PANTHER" id="PTHR48045:SF21">
    <property type="entry name" value="UDP-GLYCOSYLTRANSFERASE 83A1"/>
    <property type="match status" value="1"/>
</dbReference>
<comment type="caution">
    <text evidence="2">The sequence shown here is derived from an EMBL/GenBank/DDBJ whole genome shotgun (WGS) entry which is preliminary data.</text>
</comment>
<sequence>MVLTSIPDGLKPHDDPNNPFVLFETLPRTMPETLPDLIERINSSNPNQKISCVIVDLSCGWVFDIVEMMGVEPVIFTPASIATFSMVLHIPKLVEQGDLDTNGSLKKVDLISLSDDIPAWRKDELPWSFSKDLNTQKILFEISKSCKSANTTKLVLCNSCYELEPAACDSRPNFLPIGPLNLCAKSCSGNFQPEDASCIRWLDVKPDGSVIYVSFGSLAVICQQQLDELALGLELSGRAFLWVVRRDLANGSRVVFPDGLLERVSKFGKIVEWAPQNNVLSHPAVGCFLSHCGWNSTLEGVSKGIPYLCWPYFTDQTHNESYICDKWEIGLRINCDENGLRLRDEIKKKIDMLFCNDKVKKNAFKLKEMCAESISEGGSSYKNMGTFIDYLWNCGK</sequence>
<keyword evidence="1" id="KW-0808">Transferase</keyword>
<dbReference type="GO" id="GO:0008194">
    <property type="term" value="F:UDP-glycosyltransferase activity"/>
    <property type="evidence" value="ECO:0007669"/>
    <property type="project" value="InterPro"/>
</dbReference>
<evidence type="ECO:0000313" key="2">
    <source>
        <dbReference type="EMBL" id="KAH6825051.1"/>
    </source>
</evidence>
<dbReference type="Pfam" id="PF00201">
    <property type="entry name" value="UDPGT"/>
    <property type="match status" value="1"/>
</dbReference>
<name>A0AAD4J1D5_PERFH</name>
<dbReference type="SUPFAM" id="SSF53756">
    <property type="entry name" value="UDP-Glycosyltransferase/glycogen phosphorylase"/>
    <property type="match status" value="1"/>
</dbReference>
<protein>
    <recommendedName>
        <fullName evidence="4">UDP-glycosyltransferase</fullName>
    </recommendedName>
</protein>
<evidence type="ECO:0000313" key="3">
    <source>
        <dbReference type="Proteomes" id="UP001190926"/>
    </source>
</evidence>
<gene>
    <name evidence="2" type="ORF">C2S53_014045</name>
</gene>
<dbReference type="AlphaFoldDB" id="A0AAD4J1D5"/>